<dbReference type="SUPFAM" id="SSF69360">
    <property type="entry name" value="Cell wall binding repeat"/>
    <property type="match status" value="1"/>
</dbReference>
<sequence length="228" mass="26214">MKMTYIFLLIVLVSIGIFYACKQKPKEKTDEELFEEILNDSRVNSREVGEREGIKYFQYMEDGKTGFRDLNGNIAIKAIYESAEMFSERHSAVEIDGKWGLINESGEYVIEPQFDFLGGLHNGLISFRQNDLTGFMDVNGKVIIEPKFHWVDEFSEGLCAVSTDWQTDEPRLYGYIDTTGTLVIDFKFQHAQKFENGIGKVQLNNLWGSVDKEGKVVVEIKHKYTSDY</sequence>
<organism evidence="1 2">
    <name type="scientific">Croceitalea marina</name>
    <dbReference type="NCBI Taxonomy" id="1775166"/>
    <lineage>
        <taxon>Bacteria</taxon>
        <taxon>Pseudomonadati</taxon>
        <taxon>Bacteroidota</taxon>
        <taxon>Flavobacteriia</taxon>
        <taxon>Flavobacteriales</taxon>
        <taxon>Flavobacteriaceae</taxon>
        <taxon>Croceitalea</taxon>
    </lineage>
</organism>
<proteinExistence type="predicted"/>
<keyword evidence="2" id="KW-1185">Reference proteome</keyword>
<comment type="caution">
    <text evidence="1">The sequence shown here is derived from an EMBL/GenBank/DDBJ whole genome shotgun (WGS) entry which is preliminary data.</text>
</comment>
<accession>A0ABW5MYT3</accession>
<dbReference type="EMBL" id="JBHULB010000077">
    <property type="protein sequence ID" value="MFD2588347.1"/>
    <property type="molecule type" value="Genomic_DNA"/>
</dbReference>
<name>A0ABW5MYT3_9FLAO</name>
<evidence type="ECO:0000313" key="1">
    <source>
        <dbReference type="EMBL" id="MFD2588347.1"/>
    </source>
</evidence>
<reference evidence="2" key="1">
    <citation type="journal article" date="2019" name="Int. J. Syst. Evol. Microbiol.">
        <title>The Global Catalogue of Microorganisms (GCM) 10K type strain sequencing project: providing services to taxonomists for standard genome sequencing and annotation.</title>
        <authorList>
            <consortium name="The Broad Institute Genomics Platform"/>
            <consortium name="The Broad Institute Genome Sequencing Center for Infectious Disease"/>
            <person name="Wu L."/>
            <person name="Ma J."/>
        </authorList>
    </citation>
    <scope>NUCLEOTIDE SEQUENCE [LARGE SCALE GENOMIC DNA]</scope>
    <source>
        <strain evidence="2">KCTC 52368</strain>
    </source>
</reference>
<dbReference type="PANTHER" id="PTHR37841:SF1">
    <property type="entry name" value="DUF3298 DOMAIN-CONTAINING PROTEIN"/>
    <property type="match status" value="1"/>
</dbReference>
<dbReference type="InterPro" id="IPR032774">
    <property type="entry name" value="WG_beta_rep"/>
</dbReference>
<evidence type="ECO:0000313" key="2">
    <source>
        <dbReference type="Proteomes" id="UP001597526"/>
    </source>
</evidence>
<dbReference type="PANTHER" id="PTHR37841">
    <property type="entry name" value="GLR2918 PROTEIN"/>
    <property type="match status" value="1"/>
</dbReference>
<gene>
    <name evidence="1" type="ORF">ACFSQJ_15525</name>
</gene>
<dbReference type="Pfam" id="PF14903">
    <property type="entry name" value="WG_beta_rep"/>
    <property type="match status" value="3"/>
</dbReference>
<dbReference type="Proteomes" id="UP001597526">
    <property type="component" value="Unassembled WGS sequence"/>
</dbReference>
<dbReference type="PROSITE" id="PS51257">
    <property type="entry name" value="PROKAR_LIPOPROTEIN"/>
    <property type="match status" value="1"/>
</dbReference>
<protein>
    <submittedName>
        <fullName evidence="1">WG repeat-containing protein</fullName>
    </submittedName>
</protein>